<evidence type="ECO:0000313" key="2">
    <source>
        <dbReference type="Proteomes" id="UP000035682"/>
    </source>
</evidence>
<sequence>MDNNNDLMIFSFTEPVILKKIFSYISSYEDIINLSSSSKFFKTLLSLTPKNMLSYNENCFYEILLSRNSKTNENFVICHNPFSRNKRSSYLFNDEITYLSTLPNNYFIFQNEITTEIDLNFDNMSIESANEIIDDLGKFINELSKLFKNAKILNLSLSLSHYRYNYLGRLLSQLKSNTIEIIKFNIQDLFKTVLQDNLLTNTTIFDGIPNFKEIFISGFLGTVHNYTFNTHDSVLTHFIRCLSNRNNCILNIIELNYSSSHQKSISEYLELATNNNFLIKYRDEYDFPSTIFVPLREKESFRRCNILDNLLSISIKIRTTQLFLPLIKSIKQLIKLKEIHVSMLNINIDNILDVTWKNITNLQLFNLDFCLSEEVHPIIAKDADYHSQLNIVKYFISILPSNVMKLRLHNIYCMTDDVSNFINETLPNIQFLWIQCGIFQNKTCFENFKNIKHLILLNVHDLIIPKSVEFFIMEQKWTIRNPYDDEQIFKKYSESFPYYILQKPSLSRIYFKNLFDSKQLFDIIEYYYNNNSPSLFTKIPRF</sequence>
<dbReference type="Proteomes" id="UP000035682">
    <property type="component" value="Unplaced"/>
</dbReference>
<evidence type="ECO:0000313" key="4">
    <source>
        <dbReference type="WormBase" id="SRAE_2000409900"/>
    </source>
</evidence>
<organism evidence="1">
    <name type="scientific">Strongyloides ratti</name>
    <name type="common">Parasitic roundworm</name>
    <dbReference type="NCBI Taxonomy" id="34506"/>
    <lineage>
        <taxon>Eukaryota</taxon>
        <taxon>Metazoa</taxon>
        <taxon>Ecdysozoa</taxon>
        <taxon>Nematoda</taxon>
        <taxon>Chromadorea</taxon>
        <taxon>Rhabditida</taxon>
        <taxon>Tylenchina</taxon>
        <taxon>Panagrolaimomorpha</taxon>
        <taxon>Strongyloidoidea</taxon>
        <taxon>Strongyloididae</taxon>
        <taxon>Strongyloides</taxon>
    </lineage>
</organism>
<dbReference type="RefSeq" id="XP_024508650.1">
    <property type="nucleotide sequence ID" value="XM_024642928.1"/>
</dbReference>
<name>A0A090LPI2_STRRB</name>
<dbReference type="CTD" id="36381820"/>
<dbReference type="WBParaSite" id="SRAE_2000409900.1">
    <property type="protein sequence ID" value="SRAE_2000409900.1"/>
    <property type="gene ID" value="WBGene00264327"/>
</dbReference>
<evidence type="ECO:0000313" key="1">
    <source>
        <dbReference type="EMBL" id="CEF69450.1"/>
    </source>
</evidence>
<gene>
    <name evidence="1 3 4" type="ORF">SRAE_2000409900</name>
</gene>
<reference evidence="3" key="2">
    <citation type="submission" date="2020-12" db="UniProtKB">
        <authorList>
            <consortium name="WormBaseParasite"/>
        </authorList>
    </citation>
    <scope>IDENTIFICATION</scope>
</reference>
<keyword evidence="2" id="KW-1185">Reference proteome</keyword>
<dbReference type="EMBL" id="LN609529">
    <property type="protein sequence ID" value="CEF69450.1"/>
    <property type="molecule type" value="Genomic_DNA"/>
</dbReference>
<protein>
    <submittedName>
        <fullName evidence="3">F-box domain-containing protein</fullName>
    </submittedName>
</protein>
<dbReference type="WormBase" id="SRAE_2000409900">
    <property type="protein sequence ID" value="SRP04630"/>
    <property type="gene ID" value="WBGene00264327"/>
</dbReference>
<reference evidence="1 2" key="1">
    <citation type="submission" date="2014-09" db="EMBL/GenBank/DDBJ databases">
        <authorList>
            <person name="Martin A.A."/>
        </authorList>
    </citation>
    <scope>NUCLEOTIDE SEQUENCE</scope>
    <source>
        <strain evidence="2">ED321</strain>
        <strain evidence="1">ED321 Heterogonic</strain>
    </source>
</reference>
<proteinExistence type="predicted"/>
<accession>A0A090LPI2</accession>
<dbReference type="GeneID" id="36381820"/>
<dbReference type="AlphaFoldDB" id="A0A090LPI2"/>
<evidence type="ECO:0000313" key="3">
    <source>
        <dbReference type="WBParaSite" id="SRAE_2000409900.1"/>
    </source>
</evidence>